<name>A0A1H9Q824_9HYPH</name>
<sequence>MKQVFTTEDGTLIAVHDIDQDISADAYAFNGQTVKSFIMEDPDVPPISSIDRTTGAQTQGKLSAEFMAGYVMPVPESVTSTQGKLTLLYAGIKAAVEAALAAIPDDTGRAAAQIKYDAASWYRSDSMFTTLGAALGLTSAQIDDLFRAAYTDPTSVTKITLGSTTTTTPTSDSSSESSGTAG</sequence>
<keyword evidence="3" id="KW-1185">Reference proteome</keyword>
<dbReference type="Proteomes" id="UP000199647">
    <property type="component" value="Unassembled WGS sequence"/>
</dbReference>
<protein>
    <submittedName>
        <fullName evidence="2">Uncharacterized protein</fullName>
    </submittedName>
</protein>
<dbReference type="STRING" id="1855383.SAMN05216548_1263"/>
<organism evidence="2 3">
    <name type="scientific">Faunimonas pinastri</name>
    <dbReference type="NCBI Taxonomy" id="1855383"/>
    <lineage>
        <taxon>Bacteria</taxon>
        <taxon>Pseudomonadati</taxon>
        <taxon>Pseudomonadota</taxon>
        <taxon>Alphaproteobacteria</taxon>
        <taxon>Hyphomicrobiales</taxon>
        <taxon>Afifellaceae</taxon>
        <taxon>Faunimonas</taxon>
    </lineage>
</organism>
<proteinExistence type="predicted"/>
<dbReference type="OrthoDB" id="8395907at2"/>
<dbReference type="AlphaFoldDB" id="A0A1H9Q824"/>
<feature type="region of interest" description="Disordered" evidence="1">
    <location>
        <begin position="160"/>
        <end position="182"/>
    </location>
</feature>
<accession>A0A1H9Q824</accession>
<dbReference type="EMBL" id="FOFG01000026">
    <property type="protein sequence ID" value="SER56641.1"/>
    <property type="molecule type" value="Genomic_DNA"/>
</dbReference>
<reference evidence="2 3" key="1">
    <citation type="submission" date="2016-10" db="EMBL/GenBank/DDBJ databases">
        <authorList>
            <person name="de Groot N.N."/>
        </authorList>
    </citation>
    <scope>NUCLEOTIDE SEQUENCE [LARGE SCALE GENOMIC DNA]</scope>
    <source>
        <strain evidence="2 3">A52C2</strain>
    </source>
</reference>
<gene>
    <name evidence="2" type="ORF">SAMN05216548_1263</name>
</gene>
<dbReference type="RefSeq" id="WP_092499779.1">
    <property type="nucleotide sequence ID" value="NZ_FOFG01000026.1"/>
</dbReference>
<evidence type="ECO:0000313" key="2">
    <source>
        <dbReference type="EMBL" id="SER56641.1"/>
    </source>
</evidence>
<evidence type="ECO:0000313" key="3">
    <source>
        <dbReference type="Proteomes" id="UP000199647"/>
    </source>
</evidence>
<evidence type="ECO:0000256" key="1">
    <source>
        <dbReference type="SAM" id="MobiDB-lite"/>
    </source>
</evidence>